<organism evidence="1 2">
    <name type="scientific">Colletotrichum higginsianum (strain IMI 349063)</name>
    <name type="common">Crucifer anthracnose fungus</name>
    <dbReference type="NCBI Taxonomy" id="759273"/>
    <lineage>
        <taxon>Eukaryota</taxon>
        <taxon>Fungi</taxon>
        <taxon>Dikarya</taxon>
        <taxon>Ascomycota</taxon>
        <taxon>Pezizomycotina</taxon>
        <taxon>Sordariomycetes</taxon>
        <taxon>Hypocreomycetidae</taxon>
        <taxon>Glomerellales</taxon>
        <taxon>Glomerellaceae</taxon>
        <taxon>Colletotrichum</taxon>
        <taxon>Colletotrichum destructivum species complex</taxon>
    </lineage>
</organism>
<proteinExistence type="predicted"/>
<reference evidence="2" key="1">
    <citation type="journal article" date="2012" name="Nat. Genet.">
        <title>Lifestyle transitions in plant pathogenic Colletotrichum fungi deciphered by genome and transcriptome analyses.</title>
        <authorList>
            <person name="O'Connell R.J."/>
            <person name="Thon M.R."/>
            <person name="Hacquard S."/>
            <person name="Amyotte S.G."/>
            <person name="Kleemann J."/>
            <person name="Torres M.F."/>
            <person name="Damm U."/>
            <person name="Buiate E.A."/>
            <person name="Epstein L."/>
            <person name="Alkan N."/>
            <person name="Altmueller J."/>
            <person name="Alvarado-Balderrama L."/>
            <person name="Bauser C.A."/>
            <person name="Becker C."/>
            <person name="Birren B.W."/>
            <person name="Chen Z."/>
            <person name="Choi J."/>
            <person name="Crouch J.A."/>
            <person name="Duvick J.P."/>
            <person name="Farman M.A."/>
            <person name="Gan P."/>
            <person name="Heiman D."/>
            <person name="Henrissat B."/>
            <person name="Howard R.J."/>
            <person name="Kabbage M."/>
            <person name="Koch C."/>
            <person name="Kracher B."/>
            <person name="Kubo Y."/>
            <person name="Law A.D."/>
            <person name="Lebrun M.-H."/>
            <person name="Lee Y.-H."/>
            <person name="Miyara I."/>
            <person name="Moore N."/>
            <person name="Neumann U."/>
            <person name="Nordstroem K."/>
            <person name="Panaccione D.G."/>
            <person name="Panstruga R."/>
            <person name="Place M."/>
            <person name="Proctor R.H."/>
            <person name="Prusky D."/>
            <person name="Rech G."/>
            <person name="Reinhardt R."/>
            <person name="Rollins J.A."/>
            <person name="Rounsley S."/>
            <person name="Schardl C.L."/>
            <person name="Schwartz D.C."/>
            <person name="Shenoy N."/>
            <person name="Shirasu K."/>
            <person name="Sikhakolli U.R."/>
            <person name="Stueber K."/>
            <person name="Sukno S.A."/>
            <person name="Sweigard J.A."/>
            <person name="Takano Y."/>
            <person name="Takahara H."/>
            <person name="Trail F."/>
            <person name="van der Does H.C."/>
            <person name="Voll L.M."/>
            <person name="Will I."/>
            <person name="Young S."/>
            <person name="Zeng Q."/>
            <person name="Zhang J."/>
            <person name="Zhou S."/>
            <person name="Dickman M.B."/>
            <person name="Schulze-Lefert P."/>
            <person name="Ver Loren van Themaat E."/>
            <person name="Ma L.-J."/>
            <person name="Vaillancourt L.J."/>
        </authorList>
    </citation>
    <scope>NUCLEOTIDE SEQUENCE [LARGE SCALE GENOMIC DNA]</scope>
    <source>
        <strain evidence="2">IMI 349063</strain>
    </source>
</reference>
<sequence>MYCTLLAVSSLCRKPYQGEQRSIFLLDDHDGVRTTAHLIFMLPTTLMSASAARRVRPLLCCAGLAAPFAPRYVTLHKAAHRCWVQALCVACHS</sequence>
<evidence type="ECO:0000313" key="2">
    <source>
        <dbReference type="Proteomes" id="UP000007174"/>
    </source>
</evidence>
<dbReference type="Proteomes" id="UP000007174">
    <property type="component" value="Unassembled WGS sequence"/>
</dbReference>
<evidence type="ECO:0000313" key="1">
    <source>
        <dbReference type="EMBL" id="CCF36604.1"/>
    </source>
</evidence>
<dbReference type="EMBL" id="CACQ02002055">
    <property type="protein sequence ID" value="CCF36604.1"/>
    <property type="molecule type" value="Genomic_DNA"/>
</dbReference>
<protein>
    <submittedName>
        <fullName evidence="1">Uncharacterized protein</fullName>
    </submittedName>
</protein>
<dbReference type="AlphaFoldDB" id="H1V8Q1"/>
<name>H1V8Q1_COLHI</name>
<dbReference type="HOGENOM" id="CLU_2399543_0_0_1"/>
<accession>H1V8Q1</accession>
<gene>
    <name evidence="1" type="ORF">CH063_08138</name>
</gene>